<protein>
    <recommendedName>
        <fullName evidence="6">Multiple sugar-binding protein</fullName>
    </recommendedName>
</protein>
<dbReference type="OrthoDB" id="9798191at2"/>
<feature type="compositionally biased region" description="Polar residues" evidence="1">
    <location>
        <begin position="28"/>
        <end position="43"/>
    </location>
</feature>
<accession>A0A1E3UAE9</accession>
<dbReference type="PROSITE" id="PS51257">
    <property type="entry name" value="PROKAR_LIPOPROTEIN"/>
    <property type="match status" value="1"/>
</dbReference>
<dbReference type="InterPro" id="IPR050490">
    <property type="entry name" value="Bact_solute-bd_prot1"/>
</dbReference>
<evidence type="ECO:0000313" key="2">
    <source>
        <dbReference type="EMBL" id="ODR42993.1"/>
    </source>
</evidence>
<evidence type="ECO:0008006" key="6">
    <source>
        <dbReference type="Google" id="ProtNLM"/>
    </source>
</evidence>
<proteinExistence type="predicted"/>
<evidence type="ECO:0000313" key="4">
    <source>
        <dbReference type="Proteomes" id="UP000094271"/>
    </source>
</evidence>
<sequence>MKGKKVIALVLTGMIAAGILSGCGQTKGGSESTPASVDSQSGKDTAAEETGAKSDVTLTVAAAQDWIKDWDRKVAEEFTAETGIKIEFQLNPNDQYTNIVKAKLASGDGVDIFYANTGRGLLEYSPDKYAYDLSDQEWVSRYTDWGKECCTYDGKIVFLNTSSIDGYGFLYNMDLLEKTGKDIPTTFEELVELCDIYMDMGITPIFEPGADAWHGCVWVLQMGDYLNRKYPDMYEKLCTPEGKFADYPEMLTFTEQLNQLVQAGYFGDEEKWLSYTWSDRSEKMASGEFGMMVTNIGAAEDLWRKYPEIGADQWKMGLIPLAGNNTFSNNGGNLARIINKESKYIEEALQYFDFVARKENVQYLYDSSGSPNCAFADVELNENVLWNSIMEACDNVTGPDFAASIPFYSADPIGKAYIEMFIGDKTPEEVIEQMDNDRATMFGVTQ</sequence>
<dbReference type="SUPFAM" id="SSF53850">
    <property type="entry name" value="Periplasmic binding protein-like II"/>
    <property type="match status" value="1"/>
</dbReference>
<comment type="caution">
    <text evidence="2">The sequence shown here is derived from an EMBL/GenBank/DDBJ whole genome shotgun (WGS) entry which is preliminary data.</text>
</comment>
<keyword evidence="5" id="KW-1185">Reference proteome</keyword>
<name>A0A1E3UAE9_9FIRM</name>
<dbReference type="EMBL" id="MEHA01000036">
    <property type="protein sequence ID" value="ODR42993.1"/>
    <property type="molecule type" value="Genomic_DNA"/>
</dbReference>
<gene>
    <name evidence="2" type="ORF">BEI59_30930</name>
    <name evidence="3" type="ORF">BEI63_16780</name>
</gene>
<evidence type="ECO:0000256" key="1">
    <source>
        <dbReference type="SAM" id="MobiDB-lite"/>
    </source>
</evidence>
<dbReference type="Proteomes" id="UP000094271">
    <property type="component" value="Unassembled WGS sequence"/>
</dbReference>
<dbReference type="AlphaFoldDB" id="A0A1E3UAE9"/>
<dbReference type="PANTHER" id="PTHR43649:SF12">
    <property type="entry name" value="DIACETYLCHITOBIOSE BINDING PROTEIN DASA"/>
    <property type="match status" value="1"/>
</dbReference>
<reference evidence="3 5" key="1">
    <citation type="submission" date="2016-08" db="EMBL/GenBank/DDBJ databases">
        <title>Characterization of Isolates of Eisenbergiella tayi Derived from Blood Cultures, Using Whole Genome Sequencing.</title>
        <authorList>
            <person name="Bernier A.-M."/>
            <person name="Burdz T."/>
            <person name="Wiebe D."/>
            <person name="Bernard K."/>
        </authorList>
    </citation>
    <scope>NUCLEOTIDE SEQUENCE [LARGE SCALE GENOMIC DNA]</scope>
    <source>
        <strain evidence="3 5">NML120146</strain>
    </source>
</reference>
<evidence type="ECO:0000313" key="5">
    <source>
        <dbReference type="Proteomes" id="UP000094869"/>
    </source>
</evidence>
<dbReference type="InterPro" id="IPR006059">
    <property type="entry name" value="SBP"/>
</dbReference>
<evidence type="ECO:0000313" key="3">
    <source>
        <dbReference type="EMBL" id="ODR54599.1"/>
    </source>
</evidence>
<reference evidence="2 4" key="2">
    <citation type="submission" date="2016-08" db="EMBL/GenBank/DDBJ databases">
        <authorList>
            <person name="Seilhamer J.J."/>
        </authorList>
    </citation>
    <scope>NUCLEOTIDE SEQUENCE [LARGE SCALE GENOMIC DNA]</scope>
    <source>
        <strain evidence="2 4">NML150140-1</strain>
    </source>
</reference>
<dbReference type="RefSeq" id="WP_069411326.1">
    <property type="nucleotide sequence ID" value="NZ_DBFYTW010000086.1"/>
</dbReference>
<dbReference type="Gene3D" id="3.40.190.10">
    <property type="entry name" value="Periplasmic binding protein-like II"/>
    <property type="match status" value="2"/>
</dbReference>
<dbReference type="EMBL" id="MEHD01000025">
    <property type="protein sequence ID" value="ODR54599.1"/>
    <property type="molecule type" value="Genomic_DNA"/>
</dbReference>
<feature type="region of interest" description="Disordered" evidence="1">
    <location>
        <begin position="27"/>
        <end position="50"/>
    </location>
</feature>
<dbReference type="Proteomes" id="UP000094869">
    <property type="component" value="Unassembled WGS sequence"/>
</dbReference>
<dbReference type="Pfam" id="PF13416">
    <property type="entry name" value="SBP_bac_8"/>
    <property type="match status" value="1"/>
</dbReference>
<organism evidence="2 4">
    <name type="scientific">Eisenbergiella tayi</name>
    <dbReference type="NCBI Taxonomy" id="1432052"/>
    <lineage>
        <taxon>Bacteria</taxon>
        <taxon>Bacillati</taxon>
        <taxon>Bacillota</taxon>
        <taxon>Clostridia</taxon>
        <taxon>Lachnospirales</taxon>
        <taxon>Lachnospiraceae</taxon>
        <taxon>Eisenbergiella</taxon>
    </lineage>
</organism>
<dbReference type="PANTHER" id="PTHR43649">
    <property type="entry name" value="ARABINOSE-BINDING PROTEIN-RELATED"/>
    <property type="match status" value="1"/>
</dbReference>